<protein>
    <submittedName>
        <fullName evidence="1">Uncharacterized protein</fullName>
    </submittedName>
</protein>
<dbReference type="EMBL" id="GBXM01107645">
    <property type="protein sequence ID" value="JAH00932.1"/>
    <property type="molecule type" value="Transcribed_RNA"/>
</dbReference>
<organism evidence="1">
    <name type="scientific">Anguilla anguilla</name>
    <name type="common">European freshwater eel</name>
    <name type="synonym">Muraena anguilla</name>
    <dbReference type="NCBI Taxonomy" id="7936"/>
    <lineage>
        <taxon>Eukaryota</taxon>
        <taxon>Metazoa</taxon>
        <taxon>Chordata</taxon>
        <taxon>Craniata</taxon>
        <taxon>Vertebrata</taxon>
        <taxon>Euteleostomi</taxon>
        <taxon>Actinopterygii</taxon>
        <taxon>Neopterygii</taxon>
        <taxon>Teleostei</taxon>
        <taxon>Anguilliformes</taxon>
        <taxon>Anguillidae</taxon>
        <taxon>Anguilla</taxon>
    </lineage>
</organism>
<reference evidence="1" key="2">
    <citation type="journal article" date="2015" name="Fish Shellfish Immunol.">
        <title>Early steps in the European eel (Anguilla anguilla)-Vibrio vulnificus interaction in the gills: Role of the RtxA13 toxin.</title>
        <authorList>
            <person name="Callol A."/>
            <person name="Pajuelo D."/>
            <person name="Ebbesson L."/>
            <person name="Teles M."/>
            <person name="MacKenzie S."/>
            <person name="Amaro C."/>
        </authorList>
    </citation>
    <scope>NUCLEOTIDE SEQUENCE</scope>
</reference>
<accession>A0A0E9P9K4</accession>
<proteinExistence type="predicted"/>
<reference evidence="1" key="1">
    <citation type="submission" date="2014-11" db="EMBL/GenBank/DDBJ databases">
        <authorList>
            <person name="Amaro Gonzalez C."/>
        </authorList>
    </citation>
    <scope>NUCLEOTIDE SEQUENCE</scope>
</reference>
<name>A0A0E9P9K4_ANGAN</name>
<evidence type="ECO:0000313" key="1">
    <source>
        <dbReference type="EMBL" id="JAH00932.1"/>
    </source>
</evidence>
<sequence length="11" mass="1308">MMDQQAAQEKE</sequence>